<feature type="transmembrane region" description="Helical" evidence="9">
    <location>
        <begin position="33"/>
        <end position="57"/>
    </location>
</feature>
<dbReference type="STRING" id="1781255.BH720_20660"/>
<evidence type="ECO:0000256" key="7">
    <source>
        <dbReference type="ARBA" id="ARBA00023078"/>
    </source>
</evidence>
<sequence length="67" mass="7010">MIVTISCILALLLISRNIEKPNVGPQLPFALPPLLPSISIPTFIAAMCAGHILGFILKFTLGAALPG</sequence>
<dbReference type="GO" id="GO:0015979">
    <property type="term" value="P:photosynthesis"/>
    <property type="evidence" value="ECO:0007669"/>
    <property type="project" value="UniProtKB-KW"/>
</dbReference>
<proteinExistence type="inferred from homology"/>
<dbReference type="Pfam" id="PF01241">
    <property type="entry name" value="PSI_PSAK"/>
    <property type="match status" value="1"/>
</dbReference>
<evidence type="ECO:0000256" key="9">
    <source>
        <dbReference type="SAM" id="Phobius"/>
    </source>
</evidence>
<dbReference type="AlphaFoldDB" id="A0A1E5QEZ4"/>
<evidence type="ECO:0000256" key="6">
    <source>
        <dbReference type="ARBA" id="ARBA00022989"/>
    </source>
</evidence>
<comment type="subcellular location">
    <subcellularLocation>
        <location evidence="1">Membrane</location>
        <topology evidence="1">Multi-pass membrane protein</topology>
    </subcellularLocation>
</comment>
<keyword evidence="7" id="KW-0793">Thylakoid</keyword>
<dbReference type="InterPro" id="IPR000549">
    <property type="entry name" value="PSI_PsaG/PsaK"/>
</dbReference>
<evidence type="ECO:0000256" key="3">
    <source>
        <dbReference type="ARBA" id="ARBA00022531"/>
    </source>
</evidence>
<dbReference type="InterPro" id="IPR035982">
    <property type="entry name" value="PSI_centre_PsaK_sf"/>
</dbReference>
<dbReference type="InterPro" id="IPR037101">
    <property type="entry name" value="PSI_PsaK_bact"/>
</dbReference>
<comment type="similarity">
    <text evidence="2">Belongs to the PsaG/PsaK family.</text>
</comment>
<evidence type="ECO:0000256" key="4">
    <source>
        <dbReference type="ARBA" id="ARBA00022692"/>
    </source>
</evidence>
<dbReference type="EMBL" id="MJGC01000095">
    <property type="protein sequence ID" value="OEJ73256.1"/>
    <property type="molecule type" value="Genomic_DNA"/>
</dbReference>
<keyword evidence="3" id="KW-0602">Photosynthesis</keyword>
<dbReference type="RefSeq" id="WP_069969113.1">
    <property type="nucleotide sequence ID" value="NZ_CM124774.1"/>
</dbReference>
<keyword evidence="6 9" id="KW-1133">Transmembrane helix</keyword>
<keyword evidence="8 9" id="KW-0472">Membrane</keyword>
<evidence type="ECO:0008006" key="11">
    <source>
        <dbReference type="Google" id="ProtNLM"/>
    </source>
</evidence>
<keyword evidence="5" id="KW-0603">Photosystem I</keyword>
<evidence type="ECO:0000256" key="8">
    <source>
        <dbReference type="ARBA" id="ARBA00023136"/>
    </source>
</evidence>
<dbReference type="Gene3D" id="1.20.860.20">
    <property type="entry name" value="Photosystem I PsaK, reaction centre"/>
    <property type="match status" value="1"/>
</dbReference>
<gene>
    <name evidence="10" type="ORF">BH720_20660</name>
</gene>
<protein>
    <recommendedName>
        <fullName evidence="11">Photosystem I reaction center subunit PsaK</fullName>
    </recommendedName>
</protein>
<evidence type="ECO:0000256" key="2">
    <source>
        <dbReference type="ARBA" id="ARBA00006458"/>
    </source>
</evidence>
<dbReference type="OrthoDB" id="490946at2"/>
<evidence type="ECO:0000313" key="10">
    <source>
        <dbReference type="EMBL" id="OEJ73256.1"/>
    </source>
</evidence>
<accession>A0A1E5QEZ4</accession>
<dbReference type="GO" id="GO:0009522">
    <property type="term" value="C:photosystem I"/>
    <property type="evidence" value="ECO:0007669"/>
    <property type="project" value="UniProtKB-KW"/>
</dbReference>
<keyword evidence="4 9" id="KW-0812">Transmembrane</keyword>
<evidence type="ECO:0000256" key="1">
    <source>
        <dbReference type="ARBA" id="ARBA00004141"/>
    </source>
</evidence>
<dbReference type="GO" id="GO:0042651">
    <property type="term" value="C:thylakoid membrane"/>
    <property type="evidence" value="ECO:0007669"/>
    <property type="project" value="InterPro"/>
</dbReference>
<evidence type="ECO:0000256" key="5">
    <source>
        <dbReference type="ARBA" id="ARBA00022836"/>
    </source>
</evidence>
<dbReference type="SUPFAM" id="SSF81563">
    <property type="entry name" value="Photosystem I reaction center subunit X, PsaK"/>
    <property type="match status" value="1"/>
</dbReference>
<comment type="caution">
    <text evidence="10">The sequence shown here is derived from an EMBL/GenBank/DDBJ whole genome shotgun (WGS) entry which is preliminary data.</text>
</comment>
<reference evidence="10" key="1">
    <citation type="submission" date="2016-09" db="EMBL/GenBank/DDBJ databases">
        <title>Draft genome of thermotolerant cyanobacterium Desertifilum sp. strain IPPAS B-1220.</title>
        <authorList>
            <person name="Sinetova M.A."/>
            <person name="Bolakhan K."/>
            <person name="Zayadan B.K."/>
            <person name="Mironov K.S."/>
            <person name="Ustinova V."/>
            <person name="Kupriyanova E.V."/>
            <person name="Sidorov R.A."/>
            <person name="Skrypnik A.N."/>
            <person name="Gogoleva N.E."/>
            <person name="Gogolev Y.V."/>
            <person name="Los D.A."/>
        </authorList>
    </citation>
    <scope>NUCLEOTIDE SEQUENCE [LARGE SCALE GENOMIC DNA]</scope>
    <source>
        <strain evidence="10">IPPAS B-1220</strain>
    </source>
</reference>
<name>A0A1E5QEZ4_9CYAN</name>
<organism evidence="10">
    <name type="scientific">Desertifilum tharense IPPAS B-1220</name>
    <dbReference type="NCBI Taxonomy" id="1781255"/>
    <lineage>
        <taxon>Bacteria</taxon>
        <taxon>Bacillati</taxon>
        <taxon>Cyanobacteriota</taxon>
        <taxon>Cyanophyceae</taxon>
        <taxon>Desertifilales</taxon>
        <taxon>Desertifilaceae</taxon>
        <taxon>Desertifilum</taxon>
    </lineage>
</organism>